<evidence type="ECO:0000259" key="11">
    <source>
        <dbReference type="Pfam" id="PF00156"/>
    </source>
</evidence>
<protein>
    <recommendedName>
        <fullName evidence="10">Ribose-phosphate pyrophosphokinase</fullName>
        <shortName evidence="10">RPPK</shortName>
        <ecNumber evidence="10">2.7.6.1</ecNumber>
    </recommendedName>
    <alternativeName>
        <fullName evidence="10">5-phospho-D-ribosyl alpha-1-diphosphate synthase</fullName>
    </alternativeName>
    <alternativeName>
        <fullName evidence="10">Phosphoribosyl diphosphate synthase</fullName>
    </alternativeName>
    <alternativeName>
        <fullName evidence="10">Phosphoribosyl pyrophosphate synthase</fullName>
        <shortName evidence="10">P-Rib-PP synthase</shortName>
        <shortName evidence="10">PRPP synthase</shortName>
        <shortName evidence="10">PRPPase</shortName>
    </alternativeName>
</protein>
<dbReference type="GO" id="GO:0004749">
    <property type="term" value="F:ribose phosphate diphosphokinase activity"/>
    <property type="evidence" value="ECO:0007669"/>
    <property type="project" value="UniProtKB-UniRule"/>
</dbReference>
<evidence type="ECO:0000259" key="12">
    <source>
        <dbReference type="Pfam" id="PF13793"/>
    </source>
</evidence>
<dbReference type="Pfam" id="PF13793">
    <property type="entry name" value="Pribosyltran_N"/>
    <property type="match status" value="1"/>
</dbReference>
<dbReference type="PANTHER" id="PTHR10210:SF32">
    <property type="entry name" value="RIBOSE-PHOSPHATE PYROPHOSPHOKINASE 2"/>
    <property type="match status" value="1"/>
</dbReference>
<dbReference type="HAMAP" id="MF_00583_A">
    <property type="entry name" value="RibP_PPkinase_A"/>
    <property type="match status" value="1"/>
</dbReference>
<keyword evidence="7 10" id="KW-0067">ATP-binding</keyword>
<dbReference type="FunFam" id="3.40.50.2020:FF:000007">
    <property type="entry name" value="Ribose-phosphate pyrophosphokinase"/>
    <property type="match status" value="1"/>
</dbReference>
<dbReference type="PATRIC" id="fig|1698276.3.peg.350"/>
<dbReference type="GO" id="GO:0005524">
    <property type="term" value="F:ATP binding"/>
    <property type="evidence" value="ECO:0007669"/>
    <property type="project" value="UniProtKB-KW"/>
</dbReference>
<comment type="cofactor">
    <cofactor evidence="10">
        <name>Mg(2+)</name>
        <dbReference type="ChEBI" id="CHEBI:18420"/>
    </cofactor>
    <text evidence="10">Binds 2 Mg(2+) ions per subunit.</text>
</comment>
<keyword evidence="4 10" id="KW-0545">Nucleotide biosynthesis</keyword>
<keyword evidence="3 10" id="KW-0479">Metal-binding</keyword>
<dbReference type="GO" id="GO:0016301">
    <property type="term" value="F:kinase activity"/>
    <property type="evidence" value="ECO:0007669"/>
    <property type="project" value="UniProtKB-KW"/>
</dbReference>
<dbReference type="NCBIfam" id="NF002095">
    <property type="entry name" value="PRK00934.1"/>
    <property type="match status" value="1"/>
</dbReference>
<dbReference type="PANTHER" id="PTHR10210">
    <property type="entry name" value="RIBOSE-PHOSPHATE DIPHOSPHOKINASE FAMILY MEMBER"/>
    <property type="match status" value="1"/>
</dbReference>
<dbReference type="UniPathway" id="UPA00087">
    <property type="reaction ID" value="UER00172"/>
</dbReference>
<dbReference type="NCBIfam" id="TIGR01251">
    <property type="entry name" value="ribP_PPkin"/>
    <property type="match status" value="1"/>
</dbReference>
<dbReference type="InterPro" id="IPR029099">
    <property type="entry name" value="Pribosyltran_N"/>
</dbReference>
<dbReference type="AlphaFoldDB" id="A0A133VAB0"/>
<evidence type="ECO:0000256" key="9">
    <source>
        <dbReference type="ARBA" id="ARBA00049535"/>
    </source>
</evidence>
<feature type="binding site" evidence="10">
    <location>
        <position position="169"/>
    </location>
    <ligand>
        <name>Mg(2+)</name>
        <dbReference type="ChEBI" id="CHEBI:18420"/>
        <label>2</label>
    </ligand>
</feature>
<comment type="function">
    <text evidence="10">Involved in the biosynthesis of the central metabolite phospho-alpha-D-ribosyl-1-pyrophosphate (PRPP) via the transfer of pyrophosphoryl group from ATP to 1-hydroxyl of ribose-5-phosphate (Rib-5-P).</text>
</comment>
<comment type="pathway">
    <text evidence="10">Metabolic intermediate biosynthesis; 5-phospho-alpha-D-ribose 1-diphosphate biosynthesis; 5-phospho-alpha-D-ribose 1-diphosphate from D-ribose 5-phosphate (route I): step 1/1.</text>
</comment>
<keyword evidence="6 10" id="KW-0418">Kinase</keyword>
<keyword evidence="14" id="KW-1185">Reference proteome</keyword>
<dbReference type="GO" id="GO:0005737">
    <property type="term" value="C:cytoplasm"/>
    <property type="evidence" value="ECO:0007669"/>
    <property type="project" value="UniProtKB-SubCell"/>
</dbReference>
<dbReference type="InterPro" id="IPR037514">
    <property type="entry name" value="Rib-P_diPkinase_arc"/>
</dbReference>
<keyword evidence="1 10" id="KW-0963">Cytoplasm</keyword>
<evidence type="ECO:0000256" key="2">
    <source>
        <dbReference type="ARBA" id="ARBA00022679"/>
    </source>
</evidence>
<comment type="similarity">
    <text evidence="10">Belongs to the ribose-phosphate pyrophosphokinase family. Class III (archaeal) subfamily.</text>
</comment>
<proteinExistence type="inferred from homology"/>
<feature type="binding site" evidence="10">
    <location>
        <begin position="33"/>
        <end position="35"/>
    </location>
    <ligand>
        <name>ATP</name>
        <dbReference type="ChEBI" id="CHEBI:30616"/>
    </ligand>
</feature>
<feature type="binding site" evidence="10">
    <location>
        <position position="218"/>
    </location>
    <ligand>
        <name>D-ribose 5-phosphate</name>
        <dbReference type="ChEBI" id="CHEBI:78346"/>
    </ligand>
</feature>
<evidence type="ECO:0000256" key="6">
    <source>
        <dbReference type="ARBA" id="ARBA00022777"/>
    </source>
</evidence>
<evidence type="ECO:0000256" key="8">
    <source>
        <dbReference type="ARBA" id="ARBA00022842"/>
    </source>
</evidence>
<dbReference type="Gene3D" id="3.40.50.2020">
    <property type="match status" value="2"/>
</dbReference>
<comment type="catalytic activity">
    <reaction evidence="9 10">
        <text>D-ribose 5-phosphate + ATP = 5-phospho-alpha-D-ribose 1-diphosphate + AMP + H(+)</text>
        <dbReference type="Rhea" id="RHEA:15609"/>
        <dbReference type="ChEBI" id="CHEBI:15378"/>
        <dbReference type="ChEBI" id="CHEBI:30616"/>
        <dbReference type="ChEBI" id="CHEBI:58017"/>
        <dbReference type="ChEBI" id="CHEBI:78346"/>
        <dbReference type="ChEBI" id="CHEBI:456215"/>
        <dbReference type="EC" id="2.7.6.1"/>
    </reaction>
</comment>
<dbReference type="Pfam" id="PF00156">
    <property type="entry name" value="Pribosyltran"/>
    <property type="match status" value="1"/>
</dbReference>
<dbReference type="InterPro" id="IPR005946">
    <property type="entry name" value="Rib-P_diPkinase"/>
</dbReference>
<sequence>MIVGGSASRDLAERISKELDCEFAPVERERFPDGELYVRIPEEIEGEEVAVIQSTCYPPNENYMELFLLLDAAKGLGAEKVSAVIPYFAYARQDARFKPGEAISLKTVAKLIESAGADEVYTIDLHAHRIESTPDVFNIPAQNLTAAPLLAQYASEEFQLEDPVVMGPDGEAKQWAENAGKAIGADWDFMVKERLGPEKVEITPRELDVEGRDVLVIDDIISTGGTMVEAIQILKEHAVKNIYAACTHPVLGTNALEKIKMAGAEEVVGTDTIPSKVSVVSVAPIIAKAFTQ</sequence>
<evidence type="ECO:0000313" key="14">
    <source>
        <dbReference type="Proteomes" id="UP000070405"/>
    </source>
</evidence>
<gene>
    <name evidence="10" type="primary">prs</name>
    <name evidence="13" type="ORF">AKJ47_02405</name>
</gene>
<feature type="binding site" evidence="10">
    <location>
        <begin position="92"/>
        <end position="93"/>
    </location>
    <ligand>
        <name>ATP</name>
        <dbReference type="ChEBI" id="CHEBI:30616"/>
    </ligand>
</feature>
<dbReference type="EMBL" id="LHYA01000029">
    <property type="protein sequence ID" value="KXB03355.1"/>
    <property type="molecule type" value="Genomic_DNA"/>
</dbReference>
<feature type="binding site" evidence="10">
    <location>
        <begin position="222"/>
        <end position="226"/>
    </location>
    <ligand>
        <name>D-ribose 5-phosphate</name>
        <dbReference type="ChEBI" id="CHEBI:78346"/>
    </ligand>
</feature>
<dbReference type="GO" id="GO:0002189">
    <property type="term" value="C:ribose phosphate diphosphokinase complex"/>
    <property type="evidence" value="ECO:0007669"/>
    <property type="project" value="TreeGrafter"/>
</dbReference>
<evidence type="ECO:0000256" key="7">
    <source>
        <dbReference type="ARBA" id="ARBA00022840"/>
    </source>
</evidence>
<dbReference type="GO" id="GO:0000287">
    <property type="term" value="F:magnesium ion binding"/>
    <property type="evidence" value="ECO:0007669"/>
    <property type="project" value="UniProtKB-UniRule"/>
</dbReference>
<evidence type="ECO:0000256" key="10">
    <source>
        <dbReference type="HAMAP-Rule" id="MF_00583"/>
    </source>
</evidence>
<evidence type="ECO:0000256" key="4">
    <source>
        <dbReference type="ARBA" id="ARBA00022727"/>
    </source>
</evidence>
<name>A0A133VAB0_9EURY</name>
<feature type="binding site" evidence="10">
    <location>
        <position position="126"/>
    </location>
    <ligand>
        <name>Mg(2+)</name>
        <dbReference type="ChEBI" id="CHEBI:18420"/>
        <label>1</label>
    </ligand>
</feature>
<reference evidence="13 14" key="1">
    <citation type="journal article" date="2016" name="Sci. Rep.">
        <title>Metabolic traits of an uncultured archaeal lineage -MSBL1- from brine pools of the Red Sea.</title>
        <authorList>
            <person name="Mwirichia R."/>
            <person name="Alam I."/>
            <person name="Rashid M."/>
            <person name="Vinu M."/>
            <person name="Ba-Alawi W."/>
            <person name="Anthony Kamau A."/>
            <person name="Kamanda Ngugi D."/>
            <person name="Goker M."/>
            <person name="Klenk H.P."/>
            <person name="Bajic V."/>
            <person name="Stingl U."/>
        </authorList>
    </citation>
    <scope>NUCLEOTIDE SEQUENCE [LARGE SCALE GENOMIC DNA]</scope>
    <source>
        <strain evidence="13">SCGC-AAA261G05</strain>
    </source>
</reference>
<evidence type="ECO:0000313" key="13">
    <source>
        <dbReference type="EMBL" id="KXB03355.1"/>
    </source>
</evidence>
<evidence type="ECO:0000256" key="3">
    <source>
        <dbReference type="ARBA" id="ARBA00022723"/>
    </source>
</evidence>
<keyword evidence="2 10" id="KW-0808">Transferase</keyword>
<feature type="domain" description="Phosphoribosyltransferase" evidence="11">
    <location>
        <begin position="145"/>
        <end position="248"/>
    </location>
</feature>
<dbReference type="EC" id="2.7.6.1" evidence="10"/>
<dbReference type="GO" id="GO:0006164">
    <property type="term" value="P:purine nucleotide biosynthetic process"/>
    <property type="evidence" value="ECO:0007669"/>
    <property type="project" value="TreeGrafter"/>
</dbReference>
<accession>A0A133VAB0</accession>
<dbReference type="SMART" id="SM01400">
    <property type="entry name" value="Pribosyltran_N"/>
    <property type="match status" value="1"/>
</dbReference>
<feature type="active site" evidence="10">
    <location>
        <position position="192"/>
    </location>
</feature>
<dbReference type="Proteomes" id="UP000070405">
    <property type="component" value="Unassembled WGS sequence"/>
</dbReference>
<keyword evidence="8 10" id="KW-0460">Magnesium</keyword>
<evidence type="ECO:0000256" key="1">
    <source>
        <dbReference type="ARBA" id="ARBA00022490"/>
    </source>
</evidence>
<dbReference type="InterPro" id="IPR000836">
    <property type="entry name" value="PRTase_dom"/>
</dbReference>
<comment type="caution">
    <text evidence="13">The sequence shown here is derived from an EMBL/GenBank/DDBJ whole genome shotgun (WGS) entry which is preliminary data.</text>
</comment>
<keyword evidence="5 10" id="KW-0547">Nucleotide-binding</keyword>
<evidence type="ECO:0000256" key="5">
    <source>
        <dbReference type="ARBA" id="ARBA00022741"/>
    </source>
</evidence>
<dbReference type="InterPro" id="IPR029057">
    <property type="entry name" value="PRTase-like"/>
</dbReference>
<dbReference type="CDD" id="cd06223">
    <property type="entry name" value="PRTases_typeI"/>
    <property type="match status" value="1"/>
</dbReference>
<comment type="subcellular location">
    <subcellularLocation>
        <location evidence="10">Cytoplasm</location>
    </subcellularLocation>
</comment>
<dbReference type="GO" id="GO:0006015">
    <property type="term" value="P:5-phosphoribose 1-diphosphate biosynthetic process"/>
    <property type="evidence" value="ECO:0007669"/>
    <property type="project" value="UniProtKB-UniRule"/>
</dbReference>
<feature type="domain" description="Ribose-phosphate pyrophosphokinase N-terminal" evidence="12">
    <location>
        <begin position="1"/>
        <end position="116"/>
    </location>
</feature>
<dbReference type="SUPFAM" id="SSF53271">
    <property type="entry name" value="PRTase-like"/>
    <property type="match status" value="2"/>
</dbReference>
<organism evidence="13 14">
    <name type="scientific">candidate division MSBL1 archaeon SCGC-AAA261G05</name>
    <dbReference type="NCBI Taxonomy" id="1698276"/>
    <lineage>
        <taxon>Archaea</taxon>
        <taxon>Methanobacteriati</taxon>
        <taxon>Methanobacteriota</taxon>
        <taxon>candidate division MSBL1</taxon>
    </lineage>
</organism>
<feature type="binding site" evidence="10">
    <location>
        <position position="194"/>
    </location>
    <ligand>
        <name>D-ribose 5-phosphate</name>
        <dbReference type="ChEBI" id="CHEBI:78346"/>
    </ligand>
</feature>